<dbReference type="AlphaFoldDB" id="A0A914W071"/>
<sequence length="185" mass="19841">MSTDPSPTPPNGLQLLSQASAITHQVQLTVPALSSSGYGNQHASSAHGGSAGTHAQSPAVMGHGPPNMSIPHNPQQHQQQPQFVQPLTQPAPPPPPKPKRQRPPKRKPPSSAVGPPAQAAAPSPAKVSKPKISPAVLKQRLEDEVFTRKMYFLKRTIKALVFKNAALCDEVARLNQRIHTVTEER</sequence>
<feature type="compositionally biased region" description="Basic residues" evidence="1">
    <location>
        <begin position="97"/>
        <end position="108"/>
    </location>
</feature>
<dbReference type="Proteomes" id="UP000887566">
    <property type="component" value="Unplaced"/>
</dbReference>
<evidence type="ECO:0000256" key="1">
    <source>
        <dbReference type="SAM" id="MobiDB-lite"/>
    </source>
</evidence>
<feature type="compositionally biased region" description="Low complexity" evidence="1">
    <location>
        <begin position="74"/>
        <end position="88"/>
    </location>
</feature>
<name>A0A914W071_9BILA</name>
<reference evidence="3" key="1">
    <citation type="submission" date="2022-11" db="UniProtKB">
        <authorList>
            <consortium name="WormBaseParasite"/>
        </authorList>
    </citation>
    <scope>IDENTIFICATION</scope>
</reference>
<evidence type="ECO:0000313" key="2">
    <source>
        <dbReference type="Proteomes" id="UP000887566"/>
    </source>
</evidence>
<keyword evidence="2" id="KW-1185">Reference proteome</keyword>
<accession>A0A914W071</accession>
<evidence type="ECO:0000313" key="3">
    <source>
        <dbReference type="WBParaSite" id="PSAMB.scaffold2874size20771.g19449.t1"/>
    </source>
</evidence>
<proteinExistence type="predicted"/>
<protein>
    <submittedName>
        <fullName evidence="3">Uncharacterized protein</fullName>
    </submittedName>
</protein>
<organism evidence="2 3">
    <name type="scientific">Plectus sambesii</name>
    <dbReference type="NCBI Taxonomy" id="2011161"/>
    <lineage>
        <taxon>Eukaryota</taxon>
        <taxon>Metazoa</taxon>
        <taxon>Ecdysozoa</taxon>
        <taxon>Nematoda</taxon>
        <taxon>Chromadorea</taxon>
        <taxon>Plectida</taxon>
        <taxon>Plectina</taxon>
        <taxon>Plectoidea</taxon>
        <taxon>Plectidae</taxon>
        <taxon>Plectus</taxon>
    </lineage>
</organism>
<feature type="compositionally biased region" description="Low complexity" evidence="1">
    <location>
        <begin position="109"/>
        <end position="131"/>
    </location>
</feature>
<feature type="compositionally biased region" description="Polar residues" evidence="1">
    <location>
        <begin position="33"/>
        <end position="44"/>
    </location>
</feature>
<dbReference type="WBParaSite" id="PSAMB.scaffold2874size20771.g19449.t1">
    <property type="protein sequence ID" value="PSAMB.scaffold2874size20771.g19449.t1"/>
    <property type="gene ID" value="PSAMB.scaffold2874size20771.g19449"/>
</dbReference>
<feature type="region of interest" description="Disordered" evidence="1">
    <location>
        <begin position="33"/>
        <end position="131"/>
    </location>
</feature>